<dbReference type="Proteomes" id="UP000008311">
    <property type="component" value="Unassembled WGS sequence"/>
</dbReference>
<keyword evidence="3" id="KW-1185">Reference proteome</keyword>
<sequence>MSQDLDKLTTTDSPGDEGESRSTAMSTCETIDFDFQNPDTKMDISKTSQEAEAKTFEVDPLEALYNGLEAFLELEDNLNVALFPPLATDEGLSYTSFDVPLILQG</sequence>
<dbReference type="EMBL" id="EQ973790">
    <property type="protein sequence ID" value="EEF47097.1"/>
    <property type="molecule type" value="Genomic_DNA"/>
</dbReference>
<dbReference type="InParanoid" id="B9RMX4"/>
<gene>
    <name evidence="2" type="ORF">RCOM_1341250</name>
</gene>
<dbReference type="AlphaFoldDB" id="B9RMX4"/>
<proteinExistence type="predicted"/>
<protein>
    <submittedName>
        <fullName evidence="2">Uncharacterized protein</fullName>
    </submittedName>
</protein>
<evidence type="ECO:0000256" key="1">
    <source>
        <dbReference type="SAM" id="MobiDB-lite"/>
    </source>
</evidence>
<reference evidence="3" key="1">
    <citation type="journal article" date="2010" name="Nat. Biotechnol.">
        <title>Draft genome sequence of the oilseed species Ricinus communis.</title>
        <authorList>
            <person name="Chan A.P."/>
            <person name="Crabtree J."/>
            <person name="Zhao Q."/>
            <person name="Lorenzi H."/>
            <person name="Orvis J."/>
            <person name="Puiu D."/>
            <person name="Melake-Berhan A."/>
            <person name="Jones K.M."/>
            <person name="Redman J."/>
            <person name="Chen G."/>
            <person name="Cahoon E.B."/>
            <person name="Gedil M."/>
            <person name="Stanke M."/>
            <person name="Haas B.J."/>
            <person name="Wortman J.R."/>
            <person name="Fraser-Liggett C.M."/>
            <person name="Ravel J."/>
            <person name="Rabinowicz P.D."/>
        </authorList>
    </citation>
    <scope>NUCLEOTIDE SEQUENCE [LARGE SCALE GENOMIC DNA]</scope>
    <source>
        <strain evidence="3">cv. Hale</strain>
    </source>
</reference>
<evidence type="ECO:0000313" key="2">
    <source>
        <dbReference type="EMBL" id="EEF47097.1"/>
    </source>
</evidence>
<name>B9RMX4_RICCO</name>
<accession>B9RMX4</accession>
<organism evidence="2 3">
    <name type="scientific">Ricinus communis</name>
    <name type="common">Castor bean</name>
    <dbReference type="NCBI Taxonomy" id="3988"/>
    <lineage>
        <taxon>Eukaryota</taxon>
        <taxon>Viridiplantae</taxon>
        <taxon>Streptophyta</taxon>
        <taxon>Embryophyta</taxon>
        <taxon>Tracheophyta</taxon>
        <taxon>Spermatophyta</taxon>
        <taxon>Magnoliopsida</taxon>
        <taxon>eudicotyledons</taxon>
        <taxon>Gunneridae</taxon>
        <taxon>Pentapetalae</taxon>
        <taxon>rosids</taxon>
        <taxon>fabids</taxon>
        <taxon>Malpighiales</taxon>
        <taxon>Euphorbiaceae</taxon>
        <taxon>Acalyphoideae</taxon>
        <taxon>Acalypheae</taxon>
        <taxon>Ricinus</taxon>
    </lineage>
</organism>
<feature type="region of interest" description="Disordered" evidence="1">
    <location>
        <begin position="1"/>
        <end position="26"/>
    </location>
</feature>
<evidence type="ECO:0000313" key="3">
    <source>
        <dbReference type="Proteomes" id="UP000008311"/>
    </source>
</evidence>